<evidence type="ECO:0000313" key="1">
    <source>
        <dbReference type="EMBL" id="GHA21329.1"/>
    </source>
</evidence>
<dbReference type="Proteomes" id="UP000646579">
    <property type="component" value="Unassembled WGS sequence"/>
</dbReference>
<name>A0A918VSP5_9HYPH</name>
<gene>
    <name evidence="1" type="ORF">GCM10007989_15810</name>
</gene>
<reference evidence="1" key="1">
    <citation type="journal article" date="2014" name="Int. J. Syst. Evol. Microbiol.">
        <title>Complete genome sequence of Corynebacterium casei LMG S-19264T (=DSM 44701T), isolated from a smear-ripened cheese.</title>
        <authorList>
            <consortium name="US DOE Joint Genome Institute (JGI-PGF)"/>
            <person name="Walter F."/>
            <person name="Albersmeier A."/>
            <person name="Kalinowski J."/>
            <person name="Ruckert C."/>
        </authorList>
    </citation>
    <scope>NUCLEOTIDE SEQUENCE</scope>
    <source>
        <strain evidence="1">KCTC 32437</strain>
    </source>
</reference>
<evidence type="ECO:0000313" key="2">
    <source>
        <dbReference type="Proteomes" id="UP000646579"/>
    </source>
</evidence>
<accession>A0A918VSP5</accession>
<sequence length="100" mass="11031">MIGSFAYDTSPSAGDIVVQLAWHEGERVASLAIPSKLEPALRQAEYPKLDQHAAIESVLSVGLFIAIRSNRRLTISGDCSAWCQKWGSLRSRDLTHEFVC</sequence>
<reference evidence="1" key="2">
    <citation type="submission" date="2020-09" db="EMBL/GenBank/DDBJ databases">
        <authorList>
            <person name="Sun Q."/>
            <person name="Kim S."/>
        </authorList>
    </citation>
    <scope>NUCLEOTIDE SEQUENCE</scope>
    <source>
        <strain evidence="1">KCTC 32437</strain>
    </source>
</reference>
<protein>
    <submittedName>
        <fullName evidence="1">Uncharacterized protein</fullName>
    </submittedName>
</protein>
<organism evidence="1 2">
    <name type="scientific">Devosia pacifica</name>
    <dbReference type="NCBI Taxonomy" id="1335967"/>
    <lineage>
        <taxon>Bacteria</taxon>
        <taxon>Pseudomonadati</taxon>
        <taxon>Pseudomonadota</taxon>
        <taxon>Alphaproteobacteria</taxon>
        <taxon>Hyphomicrobiales</taxon>
        <taxon>Devosiaceae</taxon>
        <taxon>Devosia</taxon>
    </lineage>
</organism>
<dbReference type="AlphaFoldDB" id="A0A918VSP5"/>
<dbReference type="RefSeq" id="WP_189425030.1">
    <property type="nucleotide sequence ID" value="NZ_BMZE01000002.1"/>
</dbReference>
<comment type="caution">
    <text evidence="1">The sequence shown here is derived from an EMBL/GenBank/DDBJ whole genome shotgun (WGS) entry which is preliminary data.</text>
</comment>
<proteinExistence type="predicted"/>
<dbReference type="EMBL" id="BMZE01000002">
    <property type="protein sequence ID" value="GHA21329.1"/>
    <property type="molecule type" value="Genomic_DNA"/>
</dbReference>
<keyword evidence="2" id="KW-1185">Reference proteome</keyword>